<dbReference type="Gene3D" id="1.10.3080.10">
    <property type="entry name" value="Clc chloride channel"/>
    <property type="match status" value="1"/>
</dbReference>
<dbReference type="PANTHER" id="PTHR11689">
    <property type="entry name" value="CHLORIDE CHANNEL PROTEIN CLC FAMILY MEMBER"/>
    <property type="match status" value="1"/>
</dbReference>
<evidence type="ECO:0000256" key="4">
    <source>
        <dbReference type="ARBA" id="ARBA00022989"/>
    </source>
</evidence>
<feature type="non-terminal residue" evidence="8">
    <location>
        <position position="635"/>
    </location>
</feature>
<name>V8P497_OPHHA</name>
<dbReference type="InterPro" id="IPR051280">
    <property type="entry name" value="Cl-channel/antiporter"/>
</dbReference>
<feature type="transmembrane region" description="Helical" evidence="7">
    <location>
        <begin position="270"/>
        <end position="302"/>
    </location>
</feature>
<dbReference type="Proteomes" id="UP000018936">
    <property type="component" value="Unassembled WGS sequence"/>
</dbReference>
<feature type="transmembrane region" description="Helical" evidence="7">
    <location>
        <begin position="488"/>
        <end position="516"/>
    </location>
</feature>
<feature type="transmembrane region" description="Helical" evidence="7">
    <location>
        <begin position="454"/>
        <end position="476"/>
    </location>
</feature>
<sequence length="635" mass="70636">MSILLSHKRCTGGAEDQMLLAEEQPDLIDSLDLQCKGNSNNSHCSRKNSLQEKGDEHSVHESLDYLPSHSNIYKKWLQEQGNRMDWDRWLVMGITGTAIGILGFLTHQIIDSLIRLKWGLVEDYLQFFCPTGAPSGLPEVIGFLNGTSIQQIFNIRTFAGTFGSCVLAVASGLFCGPEGPMIHLGRNFVTAGAGAALASVFHAPVGGLLFTLEEVASFWDIKLAWQTFFCCLMAAFTSDLLSSSLYGFVYRGQFGFFKAEKRILFWVKNLLDMSVLAFLPAIFLGVLGGLLGAFFVFLNIRINKIRLWFFSTIKKPSLRKSIKLLECILIFVLTITATVYLPYFFHCTPVRRLPASDPTSKSESIHHLSWQICKYNCKPATLQGRSNETEFFNQTFNEAAALLAENGMKGIMYLFRRGTHEEFGYPSLFMALLLYFLLSCLTAGSAVASGLVIPMLYIGALYGRIIGLVLVSIFGIQTDESHAWIDPGLFAAIGAASFFSGVSRLTISLTVIMMYIELKMVEITNDVQSLLLIMLAVMLAKMVGDWFNMSLYSSLLKLKSIPYLDVEPFVYQNKNGLNLELFAAKDVMKLHVRVLNLKENIAFLAQVLASTSHSGFPVVYKSKPDQSKVFLGTIT</sequence>
<feature type="transmembrane region" description="Helical" evidence="7">
    <location>
        <begin position="153"/>
        <end position="176"/>
    </location>
</feature>
<comment type="subcellular location">
    <subcellularLocation>
        <location evidence="1">Membrane</location>
        <topology evidence="1">Multi-pass membrane protein</topology>
    </subcellularLocation>
</comment>
<keyword evidence="3" id="KW-0677">Repeat</keyword>
<dbReference type="InterPro" id="IPR014743">
    <property type="entry name" value="Cl-channel_core"/>
</dbReference>
<keyword evidence="5" id="KW-0129">CBS domain</keyword>
<organism evidence="8 9">
    <name type="scientific">Ophiophagus hannah</name>
    <name type="common">King cobra</name>
    <name type="synonym">Naja hannah</name>
    <dbReference type="NCBI Taxonomy" id="8665"/>
    <lineage>
        <taxon>Eukaryota</taxon>
        <taxon>Metazoa</taxon>
        <taxon>Chordata</taxon>
        <taxon>Craniata</taxon>
        <taxon>Vertebrata</taxon>
        <taxon>Euteleostomi</taxon>
        <taxon>Lepidosauria</taxon>
        <taxon>Squamata</taxon>
        <taxon>Bifurcata</taxon>
        <taxon>Unidentata</taxon>
        <taxon>Episquamata</taxon>
        <taxon>Toxicofera</taxon>
        <taxon>Serpentes</taxon>
        <taxon>Colubroidea</taxon>
        <taxon>Elapidae</taxon>
        <taxon>Elapinae</taxon>
        <taxon>Ophiophagus</taxon>
    </lineage>
</organism>
<dbReference type="GO" id="GO:0015108">
    <property type="term" value="F:chloride transmembrane transporter activity"/>
    <property type="evidence" value="ECO:0007669"/>
    <property type="project" value="InterPro"/>
</dbReference>
<gene>
    <name evidence="8" type="primary">clcA</name>
    <name evidence="8" type="ORF">L345_05501</name>
</gene>
<reference evidence="8 9" key="1">
    <citation type="journal article" date="2013" name="Proc. Natl. Acad. Sci. U.S.A.">
        <title>The king cobra genome reveals dynamic gene evolution and adaptation in the snake venom system.</title>
        <authorList>
            <person name="Vonk F.J."/>
            <person name="Casewell N.R."/>
            <person name="Henkel C.V."/>
            <person name="Heimberg A.M."/>
            <person name="Jansen H.J."/>
            <person name="McCleary R.J."/>
            <person name="Kerkkamp H.M."/>
            <person name="Vos R.A."/>
            <person name="Guerreiro I."/>
            <person name="Calvete J.J."/>
            <person name="Wuster W."/>
            <person name="Woods A.E."/>
            <person name="Logan J.M."/>
            <person name="Harrison R.A."/>
            <person name="Castoe T.A."/>
            <person name="de Koning A.P."/>
            <person name="Pollock D.D."/>
            <person name="Yandell M."/>
            <person name="Calderon D."/>
            <person name="Renjifo C."/>
            <person name="Currier R.B."/>
            <person name="Salgado D."/>
            <person name="Pla D."/>
            <person name="Sanz L."/>
            <person name="Hyder A.S."/>
            <person name="Ribeiro J.M."/>
            <person name="Arntzen J.W."/>
            <person name="van den Thillart G.E."/>
            <person name="Boetzer M."/>
            <person name="Pirovano W."/>
            <person name="Dirks R.P."/>
            <person name="Spaink H.P."/>
            <person name="Duboule D."/>
            <person name="McGlinn E."/>
            <person name="Kini R.M."/>
            <person name="Richardson M.K."/>
        </authorList>
    </citation>
    <scope>NUCLEOTIDE SEQUENCE</scope>
    <source>
        <tissue evidence="8">Blood</tissue>
    </source>
</reference>
<dbReference type="PRINTS" id="PR00762">
    <property type="entry name" value="CLCHANNEL"/>
</dbReference>
<feature type="transmembrane region" description="Helical" evidence="7">
    <location>
        <begin position="223"/>
        <end position="249"/>
    </location>
</feature>
<evidence type="ECO:0000256" key="1">
    <source>
        <dbReference type="ARBA" id="ARBA00004141"/>
    </source>
</evidence>
<comment type="caution">
    <text evidence="8">The sequence shown here is derived from an EMBL/GenBank/DDBJ whole genome shotgun (WGS) entry which is preliminary data.</text>
</comment>
<keyword evidence="4 7" id="KW-1133">Transmembrane helix</keyword>
<dbReference type="PANTHER" id="PTHR11689:SF89">
    <property type="entry name" value="CHLORIDE CHANNEL PROTEIN"/>
    <property type="match status" value="1"/>
</dbReference>
<evidence type="ECO:0000256" key="2">
    <source>
        <dbReference type="ARBA" id="ARBA00022692"/>
    </source>
</evidence>
<dbReference type="SUPFAM" id="SSF81340">
    <property type="entry name" value="Clc chloride channel"/>
    <property type="match status" value="1"/>
</dbReference>
<dbReference type="InterPro" id="IPR001807">
    <property type="entry name" value="ClC"/>
</dbReference>
<keyword evidence="2 7" id="KW-0812">Transmembrane</keyword>
<feature type="transmembrane region" description="Helical" evidence="7">
    <location>
        <begin position="528"/>
        <end position="547"/>
    </location>
</feature>
<evidence type="ECO:0000313" key="8">
    <source>
        <dbReference type="EMBL" id="ETE68702.1"/>
    </source>
</evidence>
<dbReference type="OrthoDB" id="428525at2759"/>
<feature type="non-terminal residue" evidence="8">
    <location>
        <position position="1"/>
    </location>
</feature>
<evidence type="ECO:0000256" key="7">
    <source>
        <dbReference type="SAM" id="Phobius"/>
    </source>
</evidence>
<feature type="transmembrane region" description="Helical" evidence="7">
    <location>
        <begin position="423"/>
        <end position="448"/>
    </location>
</feature>
<protein>
    <submittedName>
        <fullName evidence="8">Chloride channel protein A</fullName>
    </submittedName>
</protein>
<evidence type="ECO:0000256" key="6">
    <source>
        <dbReference type="ARBA" id="ARBA00023136"/>
    </source>
</evidence>
<feature type="transmembrane region" description="Helical" evidence="7">
    <location>
        <begin position="188"/>
        <end position="211"/>
    </location>
</feature>
<feature type="transmembrane region" description="Helical" evidence="7">
    <location>
        <begin position="322"/>
        <end position="345"/>
    </location>
</feature>
<dbReference type="GO" id="GO:0016020">
    <property type="term" value="C:membrane"/>
    <property type="evidence" value="ECO:0007669"/>
    <property type="project" value="UniProtKB-SubCell"/>
</dbReference>
<keyword evidence="6 7" id="KW-0472">Membrane</keyword>
<proteinExistence type="predicted"/>
<evidence type="ECO:0000256" key="3">
    <source>
        <dbReference type="ARBA" id="ARBA00022737"/>
    </source>
</evidence>
<keyword evidence="9" id="KW-1185">Reference proteome</keyword>
<feature type="transmembrane region" description="Helical" evidence="7">
    <location>
        <begin position="89"/>
        <end position="110"/>
    </location>
</feature>
<dbReference type="AlphaFoldDB" id="V8P497"/>
<evidence type="ECO:0000313" key="9">
    <source>
        <dbReference type="Proteomes" id="UP000018936"/>
    </source>
</evidence>
<evidence type="ECO:0000256" key="5">
    <source>
        <dbReference type="ARBA" id="ARBA00023122"/>
    </source>
</evidence>
<dbReference type="Pfam" id="PF00654">
    <property type="entry name" value="Voltage_CLC"/>
    <property type="match status" value="1"/>
</dbReference>
<dbReference type="EMBL" id="AZIM01000957">
    <property type="protein sequence ID" value="ETE68702.1"/>
    <property type="molecule type" value="Genomic_DNA"/>
</dbReference>
<accession>V8P497</accession>